<sequence>MQAQPGPSLAATTSITTPAQLLVSNAKRKVLADQKKADAYADLASAYVKRVRETDSPQDLLDAERANAEGLKLDAGNFQLQKTQVAILLADQRYIEAKERASLLNRQVPDDVMIYGYLAESDLALGNYDAAEKSAQWMLNMRPNNLPGLLIAARLRSVYGDADGALELLDLAYSETSPSQIEDQAWIANQIAAIQMESGSMDAAISLLEKTYELFPDYPFTLASLSRARLAQHRAADAIQLLLRAKQISGKSHYIYLLALAQEAAGQSSAASASYAEFTALATQAGNPFDSSQLDLISLYAKDPVQAPNALILARQQLALRHDVWTLDASAWALFANADFVEAAKQEQKAIAIGIQSAQIFDHAGQIAQKLNQNEQALTYFERSLKVNAASQFSENARKALRRAPGASLPPVAPTAVPSSSLLPTAEEPQVAAIMSPFHQPMPAVVVFAPVPAKLLTPLPTDTDRLIHKAQSLASNNPKQAKAYSSLGASYFQRARETGDASDYQLAEEALTKSLELVSTDFSADEPLSTLAEVCMGEHRFNDALTYSQKALSLGSGDVSSFAIVGDAYADMGSYDKAAQAYARLTPRDMTLTPRAAYARDSRLAYLKFVAGDTPAAIALMKAAVEEGNMAQLPSENLAWLYYELGEFDFQTGSYGPADIAYLTALNIHPGDYRALASLAKLRAASSRYDEAILLYQKAIDVVPMPIFVAELGDLYAKTSHPAEATKQYQLVQYIGLLGQINQVLHNRDLALFYADHDIKLPESLALAQKELEVRQDVYTWDALAWALYKNGNIPEAAKMSEKALQYGTKDSILLFHSGMILMRDNQLDRAKISFTEALQINPHFHLLYASQAQQQLNQMGVKTGIGANFGR</sequence>
<dbReference type="Proteomes" id="UP000540989">
    <property type="component" value="Unassembled WGS sequence"/>
</dbReference>
<comment type="caution">
    <text evidence="2">The sequence shown here is derived from an EMBL/GenBank/DDBJ whole genome shotgun (WGS) entry which is preliminary data.</text>
</comment>
<dbReference type="EMBL" id="JACHIP010000009">
    <property type="protein sequence ID" value="MBB5060024.1"/>
    <property type="molecule type" value="Genomic_DNA"/>
</dbReference>
<evidence type="ECO:0000256" key="1">
    <source>
        <dbReference type="PROSITE-ProRule" id="PRU00339"/>
    </source>
</evidence>
<feature type="repeat" description="TPR" evidence="1">
    <location>
        <begin position="673"/>
        <end position="706"/>
    </location>
</feature>
<dbReference type="PROSITE" id="PS50005">
    <property type="entry name" value="TPR"/>
    <property type="match status" value="4"/>
</dbReference>
<feature type="repeat" description="TPR" evidence="1">
    <location>
        <begin position="639"/>
        <end position="672"/>
    </location>
</feature>
<dbReference type="InterPro" id="IPR011990">
    <property type="entry name" value="TPR-like_helical_dom_sf"/>
</dbReference>
<organism evidence="2 3">
    <name type="scientific">Granulicella aggregans</name>
    <dbReference type="NCBI Taxonomy" id="474949"/>
    <lineage>
        <taxon>Bacteria</taxon>
        <taxon>Pseudomonadati</taxon>
        <taxon>Acidobacteriota</taxon>
        <taxon>Terriglobia</taxon>
        <taxon>Terriglobales</taxon>
        <taxon>Acidobacteriaceae</taxon>
        <taxon>Granulicella</taxon>
    </lineage>
</organism>
<name>A0A7W7ZHH4_9BACT</name>
<dbReference type="Gene3D" id="1.25.40.10">
    <property type="entry name" value="Tetratricopeptide repeat domain"/>
    <property type="match status" value="6"/>
</dbReference>
<feature type="repeat" description="TPR" evidence="1">
    <location>
        <begin position="812"/>
        <end position="845"/>
    </location>
</feature>
<protein>
    <submittedName>
        <fullName evidence="2">Tetratricopeptide (TPR) repeat protein</fullName>
    </submittedName>
</protein>
<accession>A0A7W7ZHH4</accession>
<evidence type="ECO:0000313" key="2">
    <source>
        <dbReference type="EMBL" id="MBB5060024.1"/>
    </source>
</evidence>
<proteinExistence type="predicted"/>
<feature type="repeat" description="TPR" evidence="1">
    <location>
        <begin position="358"/>
        <end position="391"/>
    </location>
</feature>
<evidence type="ECO:0000313" key="3">
    <source>
        <dbReference type="Proteomes" id="UP000540989"/>
    </source>
</evidence>
<dbReference type="Pfam" id="PF13181">
    <property type="entry name" value="TPR_8"/>
    <property type="match status" value="1"/>
</dbReference>
<dbReference type="AlphaFoldDB" id="A0A7W7ZHH4"/>
<reference evidence="2 3" key="1">
    <citation type="submission" date="2020-08" db="EMBL/GenBank/DDBJ databases">
        <title>Genomic Encyclopedia of Type Strains, Phase IV (KMG-V): Genome sequencing to study the core and pangenomes of soil and plant-associated prokaryotes.</title>
        <authorList>
            <person name="Whitman W."/>
        </authorList>
    </citation>
    <scope>NUCLEOTIDE SEQUENCE [LARGE SCALE GENOMIC DNA]</scope>
    <source>
        <strain evidence="2 3">M8UP14</strain>
    </source>
</reference>
<gene>
    <name evidence="2" type="ORF">HDF16_004760</name>
</gene>
<dbReference type="InterPro" id="IPR019734">
    <property type="entry name" value="TPR_rpt"/>
</dbReference>
<dbReference type="RefSeq" id="WP_184222074.1">
    <property type="nucleotide sequence ID" value="NZ_JACHIP010000009.1"/>
</dbReference>
<dbReference type="PANTHER" id="PTHR12558">
    <property type="entry name" value="CELL DIVISION CYCLE 16,23,27"/>
    <property type="match status" value="1"/>
</dbReference>
<dbReference type="PANTHER" id="PTHR12558:SF13">
    <property type="entry name" value="CELL DIVISION CYCLE PROTEIN 27 HOMOLOG"/>
    <property type="match status" value="1"/>
</dbReference>
<keyword evidence="3" id="KW-1185">Reference proteome</keyword>
<dbReference type="SMART" id="SM00028">
    <property type="entry name" value="TPR"/>
    <property type="match status" value="10"/>
</dbReference>
<dbReference type="Pfam" id="PF13432">
    <property type="entry name" value="TPR_16"/>
    <property type="match status" value="2"/>
</dbReference>
<dbReference type="SUPFAM" id="SSF48452">
    <property type="entry name" value="TPR-like"/>
    <property type="match status" value="3"/>
</dbReference>
<keyword evidence="1" id="KW-0802">TPR repeat</keyword>